<dbReference type="Proteomes" id="UP000199068">
    <property type="component" value="Unassembled WGS sequence"/>
</dbReference>
<keyword evidence="2" id="KW-1185">Reference proteome</keyword>
<organism evidence="1 2">
    <name type="scientific">Romboutsia lituseburensis DSM 797</name>
    <dbReference type="NCBI Taxonomy" id="1121325"/>
    <lineage>
        <taxon>Bacteria</taxon>
        <taxon>Bacillati</taxon>
        <taxon>Bacillota</taxon>
        <taxon>Clostridia</taxon>
        <taxon>Peptostreptococcales</taxon>
        <taxon>Peptostreptococcaceae</taxon>
        <taxon>Romboutsia</taxon>
    </lineage>
</organism>
<dbReference type="RefSeq" id="WP_092722452.1">
    <property type="nucleotide sequence ID" value="NZ_FNGW01000001.1"/>
</dbReference>
<protein>
    <recommendedName>
        <fullName evidence="3">Thioredoxin</fullName>
    </recommendedName>
</protein>
<evidence type="ECO:0000313" key="1">
    <source>
        <dbReference type="EMBL" id="SDL31220.1"/>
    </source>
</evidence>
<dbReference type="NCBIfam" id="NF040920">
    <property type="entry name" value="CD1871A_fam"/>
    <property type="match status" value="1"/>
</dbReference>
<evidence type="ECO:0000313" key="2">
    <source>
        <dbReference type="Proteomes" id="UP000199068"/>
    </source>
</evidence>
<reference evidence="1 2" key="1">
    <citation type="submission" date="2016-10" db="EMBL/GenBank/DDBJ databases">
        <authorList>
            <person name="de Groot N.N."/>
        </authorList>
    </citation>
    <scope>NUCLEOTIDE SEQUENCE [LARGE SCALE GENOMIC DNA]</scope>
    <source>
        <strain evidence="1 2">DSM 797</strain>
    </source>
</reference>
<evidence type="ECO:0008006" key="3">
    <source>
        <dbReference type="Google" id="ProtNLM"/>
    </source>
</evidence>
<sequence length="45" mass="4990">MKERFVKYGVLVLSIGFIVGGVYRNEVKVVFNKAINICLECIGIG</sequence>
<name>A0A1G9J171_9FIRM</name>
<dbReference type="AlphaFoldDB" id="A0A1G9J171"/>
<accession>A0A1G9J171</accession>
<dbReference type="EMBL" id="FNGW01000001">
    <property type="protein sequence ID" value="SDL31220.1"/>
    <property type="molecule type" value="Genomic_DNA"/>
</dbReference>
<gene>
    <name evidence="1" type="ORF">SAMN04515677_101466</name>
</gene>
<proteinExistence type="predicted"/>
<dbReference type="InterPro" id="IPR047708">
    <property type="entry name" value="CD1871A-like"/>
</dbReference>